<feature type="active site" description="Proton acceptor" evidence="8">
    <location>
        <position position="109"/>
    </location>
</feature>
<evidence type="ECO:0000256" key="11">
    <source>
        <dbReference type="PIRSR" id="PIRSR601621-4"/>
    </source>
</evidence>
<keyword evidence="5 12" id="KW-0560">Oxidoreductase</keyword>
<evidence type="ECO:0000256" key="10">
    <source>
        <dbReference type="PIRSR" id="PIRSR601621-3"/>
    </source>
</evidence>
<name>A0A167XAW6_9HYPO</name>
<dbReference type="GO" id="GO:0046872">
    <property type="term" value="F:metal ion binding"/>
    <property type="evidence" value="ECO:0007669"/>
    <property type="project" value="UniProtKB-UniRule"/>
</dbReference>
<dbReference type="InterPro" id="IPR019794">
    <property type="entry name" value="Peroxidases_AS"/>
</dbReference>
<dbReference type="Proteomes" id="UP000076874">
    <property type="component" value="Unassembled WGS sequence"/>
</dbReference>
<accession>A0A167XAW6</accession>
<comment type="similarity">
    <text evidence="1 12">Belongs to the peroxidase family. Ligninase subfamily.</text>
</comment>
<dbReference type="GO" id="GO:0034599">
    <property type="term" value="P:cellular response to oxidative stress"/>
    <property type="evidence" value="ECO:0007669"/>
    <property type="project" value="InterPro"/>
</dbReference>
<feature type="binding site" description="axial binding residue" evidence="9">
    <location>
        <position position="233"/>
    </location>
    <ligand>
        <name>heme b</name>
        <dbReference type="ChEBI" id="CHEBI:60344"/>
    </ligand>
    <ligandPart>
        <name>Fe</name>
        <dbReference type="ChEBI" id="CHEBI:18248"/>
    </ligandPart>
</feature>
<dbReference type="GO" id="GO:0020037">
    <property type="term" value="F:heme binding"/>
    <property type="evidence" value="ECO:0007669"/>
    <property type="project" value="UniProtKB-UniRule"/>
</dbReference>
<keyword evidence="11" id="KW-1015">Disulfide bond</keyword>
<evidence type="ECO:0000256" key="3">
    <source>
        <dbReference type="ARBA" id="ARBA00022617"/>
    </source>
</evidence>
<dbReference type="PROSITE" id="PS50873">
    <property type="entry name" value="PEROXIDASE_4"/>
    <property type="match status" value="1"/>
</dbReference>
<evidence type="ECO:0000313" key="14">
    <source>
        <dbReference type="EMBL" id="OAA64741.1"/>
    </source>
</evidence>
<keyword evidence="2 12" id="KW-0575">Peroxidase</keyword>
<dbReference type="PROSITE" id="PS00436">
    <property type="entry name" value="PEROXIDASE_2"/>
    <property type="match status" value="1"/>
</dbReference>
<dbReference type="InterPro" id="IPR044831">
    <property type="entry name" value="Ccp1-like"/>
</dbReference>
<dbReference type="EMBL" id="AZHD01000004">
    <property type="protein sequence ID" value="OAA64741.1"/>
    <property type="molecule type" value="Genomic_DNA"/>
</dbReference>
<evidence type="ECO:0000256" key="2">
    <source>
        <dbReference type="ARBA" id="ARBA00022559"/>
    </source>
</evidence>
<feature type="site" description="Transition state stabilizer" evidence="10">
    <location>
        <position position="105"/>
    </location>
</feature>
<dbReference type="PRINTS" id="PR00462">
    <property type="entry name" value="LIGNINASE"/>
</dbReference>
<dbReference type="InterPro" id="IPR002016">
    <property type="entry name" value="Haem_peroxidase"/>
</dbReference>
<dbReference type="AlphaFoldDB" id="A0A167XAW6"/>
<dbReference type="Pfam" id="PF00141">
    <property type="entry name" value="peroxidase"/>
    <property type="match status" value="1"/>
</dbReference>
<comment type="cofactor">
    <cofactor evidence="9 12">
        <name>Ca(2+)</name>
        <dbReference type="ChEBI" id="CHEBI:29108"/>
    </cofactor>
    <text evidence="9 12">Binds 2 calcium ions per subunit.</text>
</comment>
<dbReference type="OrthoDB" id="2113341at2759"/>
<sequence>MGGGKLKEILEARKSPVSGQVEMIGDLGILDDHELSAVGRSVKAILQSRESPEDTTSVYTNVPHKDSQACEDDPCCIWEYVKRDMYDKFHGESGRCTKHARAAIRLGFHDAGSWAKGDTHGGADGSIILGNELTRKEHDGLQDIGIVVQGWYDKYQAKYNVGMADLIQMGATIATVTCPLGPRIRSFVGRKDSSRAALKGRIPDVNDPAEKLVELFSNKTITPEALVALVGAHTTSQQHFVDESKDGAPQDSTPGVWDVLFYGETASRNSPPRVFKFQSDVVLSKYGETRDSWNTFASARGQAPWNTAFAREYIRLSLLGVNNINDMTECTKVLPMPVTTFTAPDQAAEQQWLQGKDTPDNDAGAALEDGKSLSLIQGVLGVVGDLGNGIGSVVGGIVGGIGGIIGGLLPRTL</sequence>
<keyword evidence="15" id="KW-1185">Reference proteome</keyword>
<dbReference type="Gene3D" id="1.10.420.10">
    <property type="entry name" value="Peroxidase, domain 2"/>
    <property type="match status" value="1"/>
</dbReference>
<dbReference type="PRINTS" id="PR00458">
    <property type="entry name" value="PEROXIDASE"/>
</dbReference>
<dbReference type="GO" id="GO:0042744">
    <property type="term" value="P:hydrogen peroxide catabolic process"/>
    <property type="evidence" value="ECO:0007669"/>
    <property type="project" value="TreeGrafter"/>
</dbReference>
<feature type="binding site" evidence="9">
    <location>
        <position position="126"/>
    </location>
    <ligand>
        <name>Ca(2+)</name>
        <dbReference type="ChEBI" id="CHEBI:29108"/>
        <label>1</label>
    </ligand>
</feature>
<evidence type="ECO:0000313" key="15">
    <source>
        <dbReference type="Proteomes" id="UP000076874"/>
    </source>
</evidence>
<feature type="binding site" evidence="9">
    <location>
        <position position="122"/>
    </location>
    <ligand>
        <name>Ca(2+)</name>
        <dbReference type="ChEBI" id="CHEBI:29108"/>
        <label>1</label>
    </ligand>
</feature>
<dbReference type="InterPro" id="IPR001621">
    <property type="entry name" value="Ligninase"/>
</dbReference>
<keyword evidence="6 9" id="KW-0408">Iron</keyword>
<feature type="binding site" evidence="9">
    <location>
        <position position="258"/>
    </location>
    <ligand>
        <name>Ca(2+)</name>
        <dbReference type="ChEBI" id="CHEBI:29108"/>
        <label>2</label>
    </ligand>
</feature>
<dbReference type="STRING" id="1081102.A0A167XAW6"/>
<dbReference type="SUPFAM" id="SSF48113">
    <property type="entry name" value="Heme-dependent peroxidases"/>
    <property type="match status" value="1"/>
</dbReference>
<evidence type="ECO:0000256" key="8">
    <source>
        <dbReference type="PIRSR" id="PIRSR601621-1"/>
    </source>
</evidence>
<feature type="domain" description="Plant heme peroxidase family profile" evidence="13">
    <location>
        <begin position="161"/>
        <end position="334"/>
    </location>
</feature>
<evidence type="ECO:0000256" key="6">
    <source>
        <dbReference type="ARBA" id="ARBA00023004"/>
    </source>
</evidence>
<keyword evidence="9 12" id="KW-0106">Calcium</keyword>
<dbReference type="PANTHER" id="PTHR31356:SF66">
    <property type="entry name" value="CATALASE-PEROXIDASE"/>
    <property type="match status" value="1"/>
</dbReference>
<gene>
    <name evidence="14" type="ORF">SPI_03388</name>
</gene>
<evidence type="ECO:0000256" key="9">
    <source>
        <dbReference type="PIRSR" id="PIRSR601621-2"/>
    </source>
</evidence>
<evidence type="ECO:0000256" key="1">
    <source>
        <dbReference type="ARBA" id="ARBA00006089"/>
    </source>
</evidence>
<comment type="caution">
    <text evidence="14">The sequence shown here is derived from an EMBL/GenBank/DDBJ whole genome shotgun (WGS) entry which is preliminary data.</text>
</comment>
<dbReference type="InterPro" id="IPR010255">
    <property type="entry name" value="Haem_peroxidase_sf"/>
</dbReference>
<comment type="cofactor">
    <cofactor evidence="9">
        <name>heme b</name>
        <dbReference type="ChEBI" id="CHEBI:60344"/>
    </cofactor>
    <text evidence="9">Binds 1 heme b (iron(II)-protoporphyrin IX) group per subunit.</text>
</comment>
<feature type="disulfide bond" evidence="11">
    <location>
        <begin position="75"/>
        <end position="330"/>
    </location>
</feature>
<dbReference type="PANTHER" id="PTHR31356">
    <property type="entry name" value="THYLAKOID LUMENAL 29 KDA PROTEIN, CHLOROPLASTIC-RELATED"/>
    <property type="match status" value="1"/>
</dbReference>
<evidence type="ECO:0000259" key="13">
    <source>
        <dbReference type="PROSITE" id="PS50873"/>
    </source>
</evidence>
<keyword evidence="7" id="KW-0325">Glycoprotein</keyword>
<feature type="binding site" evidence="9">
    <location>
        <position position="124"/>
    </location>
    <ligand>
        <name>Ca(2+)</name>
        <dbReference type="ChEBI" id="CHEBI:29108"/>
        <label>1</label>
    </ligand>
</feature>
<organism evidence="14 15">
    <name type="scientific">Niveomyces insectorum RCEF 264</name>
    <dbReference type="NCBI Taxonomy" id="1081102"/>
    <lineage>
        <taxon>Eukaryota</taxon>
        <taxon>Fungi</taxon>
        <taxon>Dikarya</taxon>
        <taxon>Ascomycota</taxon>
        <taxon>Pezizomycotina</taxon>
        <taxon>Sordariomycetes</taxon>
        <taxon>Hypocreomycetidae</taxon>
        <taxon>Hypocreales</taxon>
        <taxon>Cordycipitaceae</taxon>
        <taxon>Niveomyces</taxon>
    </lineage>
</organism>
<keyword evidence="3 9" id="KW-0349">Heme</keyword>
<keyword evidence="4 9" id="KW-0479">Metal-binding</keyword>
<feature type="binding site" evidence="9">
    <location>
        <position position="234"/>
    </location>
    <ligand>
        <name>Ca(2+)</name>
        <dbReference type="ChEBI" id="CHEBI:29108"/>
        <label>2</label>
    </ligand>
</feature>
<feature type="binding site" evidence="9">
    <location>
        <position position="110"/>
    </location>
    <ligand>
        <name>Ca(2+)</name>
        <dbReference type="ChEBI" id="CHEBI:29108"/>
        <label>1</label>
    </ligand>
</feature>
<dbReference type="Gene3D" id="1.10.520.10">
    <property type="match status" value="1"/>
</dbReference>
<feature type="disulfide bond" evidence="11">
    <location>
        <begin position="96"/>
        <end position="178"/>
    </location>
</feature>
<feature type="binding site" evidence="9">
    <location>
        <position position="253"/>
    </location>
    <ligand>
        <name>Ca(2+)</name>
        <dbReference type="ChEBI" id="CHEBI:29108"/>
        <label>2</label>
    </ligand>
</feature>
<dbReference type="GO" id="GO:0000302">
    <property type="term" value="P:response to reactive oxygen species"/>
    <property type="evidence" value="ECO:0007669"/>
    <property type="project" value="TreeGrafter"/>
</dbReference>
<evidence type="ECO:0000256" key="5">
    <source>
        <dbReference type="ARBA" id="ARBA00023002"/>
    </source>
</evidence>
<proteinExistence type="inferred from homology"/>
<dbReference type="GO" id="GO:0004601">
    <property type="term" value="F:peroxidase activity"/>
    <property type="evidence" value="ECO:0007669"/>
    <property type="project" value="UniProtKB-KW"/>
</dbReference>
<protein>
    <recommendedName>
        <fullName evidence="12">Peroxidase</fullName>
        <ecNumber evidence="12">1.11.1.-</ecNumber>
    </recommendedName>
</protein>
<evidence type="ECO:0000256" key="7">
    <source>
        <dbReference type="ARBA" id="ARBA00023180"/>
    </source>
</evidence>
<evidence type="ECO:0000256" key="4">
    <source>
        <dbReference type="ARBA" id="ARBA00022723"/>
    </source>
</evidence>
<evidence type="ECO:0000256" key="12">
    <source>
        <dbReference type="RuleBase" id="RU363051"/>
    </source>
</evidence>
<feature type="binding site" evidence="9">
    <location>
        <position position="251"/>
    </location>
    <ligand>
        <name>Ca(2+)</name>
        <dbReference type="ChEBI" id="CHEBI:29108"/>
        <label>2</label>
    </ligand>
</feature>
<reference evidence="14 15" key="1">
    <citation type="journal article" date="2016" name="Genome Biol. Evol.">
        <title>Divergent and convergent evolution of fungal pathogenicity.</title>
        <authorList>
            <person name="Shang Y."/>
            <person name="Xiao G."/>
            <person name="Zheng P."/>
            <person name="Cen K."/>
            <person name="Zhan S."/>
            <person name="Wang C."/>
        </authorList>
    </citation>
    <scope>NUCLEOTIDE SEQUENCE [LARGE SCALE GENOMIC DNA]</scope>
    <source>
        <strain evidence="14 15">RCEF 264</strain>
    </source>
</reference>
<dbReference type="EC" id="1.11.1.-" evidence="12"/>
<dbReference type="FunFam" id="1.10.520.10:FF:000021">
    <property type="entry name" value="Peroxidase"/>
    <property type="match status" value="1"/>
</dbReference>